<sequence>MRKVYYGRISTDDQTLDSQIDDAAKQGIERDDCYVETASGFRTKPEDREQWRHAMTALKRGGVLYVRWIDRISRDMDVASKTLREFMERGVSVHCTLTGLVFDATLKQPLDKAMRNGMIEFMAAMGHADYLNRREMQARGIEAALKRQPEKYAGRERVHDYKAIREWRAENGTAGKPASIAQTAAHFGIGTSTVKRALLDSATSV</sequence>
<dbReference type="Proteomes" id="UP001430614">
    <property type="component" value="Unassembled WGS sequence"/>
</dbReference>
<dbReference type="PROSITE" id="PS51736">
    <property type="entry name" value="RECOMBINASES_3"/>
    <property type="match status" value="1"/>
</dbReference>
<evidence type="ECO:0000259" key="1">
    <source>
        <dbReference type="PROSITE" id="PS51736"/>
    </source>
</evidence>
<comment type="caution">
    <text evidence="2">The sequence shown here is derived from an EMBL/GenBank/DDBJ whole genome shotgun (WGS) entry which is preliminary data.</text>
</comment>
<evidence type="ECO:0000313" key="3">
    <source>
        <dbReference type="Proteomes" id="UP001430614"/>
    </source>
</evidence>
<dbReference type="RefSeq" id="WP_230562528.1">
    <property type="nucleotide sequence ID" value="NZ_JAJITC010000009.1"/>
</dbReference>
<name>A0ABS8KG83_9BURK</name>
<proteinExistence type="predicted"/>
<dbReference type="InterPro" id="IPR036162">
    <property type="entry name" value="Resolvase-like_N_sf"/>
</dbReference>
<organism evidence="2 3">
    <name type="scientific">Paraburkholderia translucens</name>
    <dbReference type="NCBI Taxonomy" id="2886945"/>
    <lineage>
        <taxon>Bacteria</taxon>
        <taxon>Pseudomonadati</taxon>
        <taxon>Pseudomonadota</taxon>
        <taxon>Betaproteobacteria</taxon>
        <taxon>Burkholderiales</taxon>
        <taxon>Burkholderiaceae</taxon>
        <taxon>Paraburkholderia</taxon>
    </lineage>
</organism>
<accession>A0ABS8KG83</accession>
<protein>
    <submittedName>
        <fullName evidence="2">Recombinase family protein</fullName>
    </submittedName>
</protein>
<keyword evidence="3" id="KW-1185">Reference proteome</keyword>
<gene>
    <name evidence="2" type="ORF">LJ655_17575</name>
</gene>
<dbReference type="SUPFAM" id="SSF53041">
    <property type="entry name" value="Resolvase-like"/>
    <property type="match status" value="1"/>
</dbReference>
<evidence type="ECO:0000313" key="2">
    <source>
        <dbReference type="EMBL" id="MCC8403682.1"/>
    </source>
</evidence>
<dbReference type="EMBL" id="JAJITC010000009">
    <property type="protein sequence ID" value="MCC8403682.1"/>
    <property type="molecule type" value="Genomic_DNA"/>
</dbReference>
<reference evidence="2 3" key="1">
    <citation type="submission" date="2021-11" db="EMBL/GenBank/DDBJ databases">
        <authorList>
            <person name="Oh E.-T."/>
            <person name="Kim S.-B."/>
        </authorList>
    </citation>
    <scope>NUCLEOTIDE SEQUENCE [LARGE SCALE GENOMIC DNA]</scope>
    <source>
        <strain evidence="2 3">MMS20-SJTN17</strain>
    </source>
</reference>
<dbReference type="SMART" id="SM00857">
    <property type="entry name" value="Resolvase"/>
    <property type="match status" value="1"/>
</dbReference>
<dbReference type="CDD" id="cd03768">
    <property type="entry name" value="SR_ResInv"/>
    <property type="match status" value="1"/>
</dbReference>
<feature type="domain" description="Resolvase/invertase-type recombinase catalytic" evidence="1">
    <location>
        <begin position="2"/>
        <end position="148"/>
    </location>
</feature>
<dbReference type="InterPro" id="IPR006119">
    <property type="entry name" value="Resolv_N"/>
</dbReference>
<dbReference type="Pfam" id="PF00239">
    <property type="entry name" value="Resolvase"/>
    <property type="match status" value="1"/>
</dbReference>
<dbReference type="Gene3D" id="3.40.50.1390">
    <property type="entry name" value="Resolvase, N-terminal catalytic domain"/>
    <property type="match status" value="1"/>
</dbReference>